<feature type="region of interest" description="Disordered" evidence="4">
    <location>
        <begin position="1"/>
        <end position="55"/>
    </location>
</feature>
<feature type="repeat" description="WD" evidence="3">
    <location>
        <begin position="370"/>
        <end position="413"/>
    </location>
</feature>
<dbReference type="SUPFAM" id="SSF50978">
    <property type="entry name" value="WD40 repeat-like"/>
    <property type="match status" value="1"/>
</dbReference>
<reference evidence="5" key="1">
    <citation type="journal article" date="2021" name="Nat. Commun.">
        <title>Genomic analyses provide insights into spinach domestication and the genetic basis of agronomic traits.</title>
        <authorList>
            <person name="Cai X."/>
            <person name="Sun X."/>
            <person name="Xu C."/>
            <person name="Sun H."/>
            <person name="Wang X."/>
            <person name="Ge C."/>
            <person name="Zhang Z."/>
            <person name="Wang Q."/>
            <person name="Fei Z."/>
            <person name="Jiao C."/>
            <person name="Wang Q."/>
        </authorList>
    </citation>
    <scope>NUCLEOTIDE SEQUENCE [LARGE SCALE GENOMIC DNA]</scope>
    <source>
        <strain evidence="5">cv. Varoflay</strain>
    </source>
</reference>
<evidence type="ECO:0000256" key="1">
    <source>
        <dbReference type="ARBA" id="ARBA00022574"/>
    </source>
</evidence>
<gene>
    <name evidence="6" type="primary">LOC110790308</name>
</gene>
<name>A0A9R0JXJ2_SPIOL</name>
<keyword evidence="5" id="KW-1185">Reference proteome</keyword>
<dbReference type="SMART" id="SM00320">
    <property type="entry name" value="WD40"/>
    <property type="match status" value="2"/>
</dbReference>
<evidence type="ECO:0000256" key="3">
    <source>
        <dbReference type="PROSITE-ProRule" id="PRU00221"/>
    </source>
</evidence>
<dbReference type="PROSITE" id="PS50082">
    <property type="entry name" value="WD_REPEATS_2"/>
    <property type="match status" value="1"/>
</dbReference>
<accession>A0A9R0JXJ2</accession>
<reference evidence="6" key="2">
    <citation type="submission" date="2025-08" db="UniProtKB">
        <authorList>
            <consortium name="RefSeq"/>
        </authorList>
    </citation>
    <scope>IDENTIFICATION</scope>
    <source>
        <tissue evidence="6">Leaf</tissue>
    </source>
</reference>
<dbReference type="Pfam" id="PF23761">
    <property type="entry name" value="Beta-prop_DCAF4"/>
    <property type="match status" value="1"/>
</dbReference>
<dbReference type="InterPro" id="IPR052254">
    <property type="entry name" value="CUL4-DDB1_E3_ligase_receptor"/>
</dbReference>
<evidence type="ECO:0000313" key="6">
    <source>
        <dbReference type="RefSeq" id="XP_021850780.1"/>
    </source>
</evidence>
<dbReference type="AlphaFoldDB" id="A0A9R0JXJ2"/>
<dbReference type="GeneID" id="110790308"/>
<dbReference type="InterPro" id="IPR036322">
    <property type="entry name" value="WD40_repeat_dom_sf"/>
</dbReference>
<dbReference type="Proteomes" id="UP000813463">
    <property type="component" value="Chromosome 3"/>
</dbReference>
<protein>
    <submittedName>
        <fullName evidence="6">Uncharacterized protein isoform X2</fullName>
    </submittedName>
</protein>
<evidence type="ECO:0000256" key="2">
    <source>
        <dbReference type="ARBA" id="ARBA00022737"/>
    </source>
</evidence>
<dbReference type="PANTHER" id="PTHR44472:SF1">
    <property type="entry name" value="DDB1 AND CUL4 ASSOCIATED FACTOR 4"/>
    <property type="match status" value="1"/>
</dbReference>
<evidence type="ECO:0000256" key="4">
    <source>
        <dbReference type="SAM" id="MobiDB-lite"/>
    </source>
</evidence>
<dbReference type="Gene3D" id="2.130.10.10">
    <property type="entry name" value="YVTN repeat-like/Quinoprotein amine dehydrogenase"/>
    <property type="match status" value="1"/>
</dbReference>
<dbReference type="InterPro" id="IPR001680">
    <property type="entry name" value="WD40_rpt"/>
</dbReference>
<dbReference type="InterPro" id="IPR015943">
    <property type="entry name" value="WD40/YVTN_repeat-like_dom_sf"/>
</dbReference>
<keyword evidence="2" id="KW-0677">Repeat</keyword>
<evidence type="ECO:0000313" key="5">
    <source>
        <dbReference type="Proteomes" id="UP000813463"/>
    </source>
</evidence>
<dbReference type="RefSeq" id="XP_021850780.1">
    <property type="nucleotide sequence ID" value="XM_021995088.2"/>
</dbReference>
<sequence length="467" mass="51268">MPQDLPGLYFDPDKNRYFPIKGRIPGSSSKPKPLPPQNPVSSPTQVPSKPKKDTKISKLLQCRELHGKIVEFSDRNGSFQEECKKKLASKPKIWKYQDVEKDADSSLALMNITVETPEGQCAANALLTGGMNGSLSLYDVGDIGQHFSNGFNTAAEFVWPEQDDSGTDQSLKDIWKFNGTTLVLPSSISSISIPRKEYFGADKNSSVLQRALITTLGSDISGGALYTLDLANPVVLSSNAADIGRLRKHVSLNCTIWGAEISQTGHKAVVGTSLGATLVDLESGASETLCRSMSDVLSVQFIQSGNVALCGLRKGAIVTVDVRQRQRHLARHSFVHPSDNSKRPGQKTTKKFVINLYDHRLTKRGPVQSYEGHVNSHSHIQLATDASERFLMSGGEDCKVRIWSIRSGEMLFEEKLSSYVPVAACWRGSTEPISKQQSSEEFLGAQTHSWDAWLGSAEGLLRMQFRL</sequence>
<organism evidence="5 6">
    <name type="scientific">Spinacia oleracea</name>
    <name type="common">Spinach</name>
    <dbReference type="NCBI Taxonomy" id="3562"/>
    <lineage>
        <taxon>Eukaryota</taxon>
        <taxon>Viridiplantae</taxon>
        <taxon>Streptophyta</taxon>
        <taxon>Embryophyta</taxon>
        <taxon>Tracheophyta</taxon>
        <taxon>Spermatophyta</taxon>
        <taxon>Magnoliopsida</taxon>
        <taxon>eudicotyledons</taxon>
        <taxon>Gunneridae</taxon>
        <taxon>Pentapetalae</taxon>
        <taxon>Caryophyllales</taxon>
        <taxon>Chenopodiaceae</taxon>
        <taxon>Chenopodioideae</taxon>
        <taxon>Anserineae</taxon>
        <taxon>Spinacia</taxon>
    </lineage>
</organism>
<proteinExistence type="predicted"/>
<keyword evidence="1 3" id="KW-0853">WD repeat</keyword>
<dbReference type="PANTHER" id="PTHR44472">
    <property type="entry name" value="DDB1- AND CUL4-ASSOCIATED FACTOR 4-RELATED"/>
    <property type="match status" value="1"/>
</dbReference>